<dbReference type="Proteomes" id="UP000778970">
    <property type="component" value="Unassembled WGS sequence"/>
</dbReference>
<dbReference type="RefSeq" id="WP_027289217.1">
    <property type="nucleotide sequence ID" value="NZ_NRRE01000026.1"/>
</dbReference>
<evidence type="ECO:0000313" key="1">
    <source>
        <dbReference type="EMBL" id="MBK1697524.1"/>
    </source>
</evidence>
<name>A0A934QIQ4_9PROT</name>
<sequence>MYVQAGLDRCVVEVSGHILGVVVADAESAYFIATSAIAVSADGREFTSLASALRMLHNKFAAQVHQKNGEDPRLAA</sequence>
<dbReference type="EMBL" id="NRRE01000026">
    <property type="protein sequence ID" value="MBK1697524.1"/>
    <property type="molecule type" value="Genomic_DNA"/>
</dbReference>
<reference evidence="1" key="2">
    <citation type="journal article" date="2020" name="Microorganisms">
        <title>Osmotic Adaptation and Compatible Solute Biosynthesis of Phototrophic Bacteria as Revealed from Genome Analyses.</title>
        <authorList>
            <person name="Imhoff J.F."/>
            <person name="Rahn T."/>
            <person name="Kunzel S."/>
            <person name="Keller A."/>
            <person name="Neulinger S.C."/>
        </authorList>
    </citation>
    <scope>NUCLEOTIDE SEQUENCE</scope>
    <source>
        <strain evidence="1">DSM 9154</strain>
    </source>
</reference>
<organism evidence="1 2">
    <name type="scientific">Rhodovibrio salinarum</name>
    <dbReference type="NCBI Taxonomy" id="1087"/>
    <lineage>
        <taxon>Bacteria</taxon>
        <taxon>Pseudomonadati</taxon>
        <taxon>Pseudomonadota</taxon>
        <taxon>Alphaproteobacteria</taxon>
        <taxon>Rhodospirillales</taxon>
        <taxon>Rhodovibrionaceae</taxon>
        <taxon>Rhodovibrio</taxon>
    </lineage>
</organism>
<evidence type="ECO:0000313" key="2">
    <source>
        <dbReference type="Proteomes" id="UP000778970"/>
    </source>
</evidence>
<protein>
    <submittedName>
        <fullName evidence="1">Uncharacterized protein</fullName>
    </submittedName>
</protein>
<dbReference type="AlphaFoldDB" id="A0A934QIQ4"/>
<reference evidence="1" key="1">
    <citation type="submission" date="2017-08" db="EMBL/GenBank/DDBJ databases">
        <authorList>
            <person name="Imhoff J.F."/>
            <person name="Rahn T."/>
            <person name="Kuenzel S."/>
            <person name="Neulinger S.C."/>
        </authorList>
    </citation>
    <scope>NUCLEOTIDE SEQUENCE</scope>
    <source>
        <strain evidence="1">DSM 9154</strain>
    </source>
</reference>
<comment type="caution">
    <text evidence="1">The sequence shown here is derived from an EMBL/GenBank/DDBJ whole genome shotgun (WGS) entry which is preliminary data.</text>
</comment>
<proteinExistence type="predicted"/>
<accession>A0A934QIQ4</accession>
<gene>
    <name evidence="1" type="ORF">CKO21_09735</name>
</gene>
<keyword evidence="2" id="KW-1185">Reference proteome</keyword>